<feature type="compositionally biased region" description="Acidic residues" evidence="1">
    <location>
        <begin position="84"/>
        <end position="104"/>
    </location>
</feature>
<feature type="compositionally biased region" description="Basic residues" evidence="1">
    <location>
        <begin position="280"/>
        <end position="292"/>
    </location>
</feature>
<evidence type="ECO:0000313" key="3">
    <source>
        <dbReference type="Proteomes" id="UP000886595"/>
    </source>
</evidence>
<dbReference type="Proteomes" id="UP000886595">
    <property type="component" value="Unassembled WGS sequence"/>
</dbReference>
<feature type="compositionally biased region" description="Basic and acidic residues" evidence="1">
    <location>
        <begin position="330"/>
        <end position="365"/>
    </location>
</feature>
<dbReference type="EMBL" id="JAAMPC010000005">
    <property type="protein sequence ID" value="KAG2311885.1"/>
    <property type="molecule type" value="Genomic_DNA"/>
</dbReference>
<keyword evidence="3" id="KW-1185">Reference proteome</keyword>
<sequence length="439" mass="47049">MEECSATQNSSFASSETPDSSFGITSSSVQGLPNNRPFINPLFPIPEDVIEIRDLLRNGSFFWTSFSPKRVRAAIRLANPDLGVGEEVDNDSESDDPVSCDDPVEGASLPPSKGKGIDLGDIIFSLDDSVLPGWDPNLAYGDGSGSSDMPLPDFDGFFDGLPPSFDISPPMDKSSRSTVVAEGSRSGYVGSRLELLELLILGPRKSRLNLFTRKQQKILKKAREMDGTPDLSDLLKGKLQLLKNLTTEATSANPTGGDISQEVDRSYPIDQTVDTDPPGSKRKKKSLKKKKNKEAPSEGDAAPGGKVAIFEGFTDDSSLKKKKTKKTKRPHEDLDGHEGLDNDSSKEVSEENPEKKKNSKKEGPVKKAQQSPGLEEAPIAQGSPRVGEEAVARDSQEKASSKGVLARTESPGGPRVLPVKDQGTVPPCVSSSEGSLGRG</sequence>
<feature type="compositionally biased region" description="Polar residues" evidence="1">
    <location>
        <begin position="429"/>
        <end position="439"/>
    </location>
</feature>
<dbReference type="AlphaFoldDB" id="A0A8X7VI92"/>
<name>A0A8X7VI92_BRACI</name>
<evidence type="ECO:0000313" key="2">
    <source>
        <dbReference type="EMBL" id="KAG2311885.1"/>
    </source>
</evidence>
<evidence type="ECO:0000256" key="1">
    <source>
        <dbReference type="SAM" id="MobiDB-lite"/>
    </source>
</evidence>
<gene>
    <name evidence="2" type="ORF">Bca52824_023442</name>
</gene>
<organism evidence="2 3">
    <name type="scientific">Brassica carinata</name>
    <name type="common">Ethiopian mustard</name>
    <name type="synonym">Abyssinian cabbage</name>
    <dbReference type="NCBI Taxonomy" id="52824"/>
    <lineage>
        <taxon>Eukaryota</taxon>
        <taxon>Viridiplantae</taxon>
        <taxon>Streptophyta</taxon>
        <taxon>Embryophyta</taxon>
        <taxon>Tracheophyta</taxon>
        <taxon>Spermatophyta</taxon>
        <taxon>Magnoliopsida</taxon>
        <taxon>eudicotyledons</taxon>
        <taxon>Gunneridae</taxon>
        <taxon>Pentapetalae</taxon>
        <taxon>rosids</taxon>
        <taxon>malvids</taxon>
        <taxon>Brassicales</taxon>
        <taxon>Brassicaceae</taxon>
        <taxon>Brassiceae</taxon>
        <taxon>Brassica</taxon>
    </lineage>
</organism>
<accession>A0A8X7VI92</accession>
<feature type="region of interest" description="Disordered" evidence="1">
    <location>
        <begin position="1"/>
        <end position="28"/>
    </location>
</feature>
<comment type="caution">
    <text evidence="2">The sequence shown here is derived from an EMBL/GenBank/DDBJ whole genome shotgun (WGS) entry which is preliminary data.</text>
</comment>
<feature type="region of interest" description="Disordered" evidence="1">
    <location>
        <begin position="83"/>
        <end position="113"/>
    </location>
</feature>
<feature type="compositionally biased region" description="Basic residues" evidence="1">
    <location>
        <begin position="320"/>
        <end position="329"/>
    </location>
</feature>
<feature type="compositionally biased region" description="Basic and acidic residues" evidence="1">
    <location>
        <begin position="386"/>
        <end position="400"/>
    </location>
</feature>
<proteinExistence type="predicted"/>
<feature type="region of interest" description="Disordered" evidence="1">
    <location>
        <begin position="249"/>
        <end position="439"/>
    </location>
</feature>
<protein>
    <submittedName>
        <fullName evidence="2">Uncharacterized protein</fullName>
    </submittedName>
</protein>
<reference evidence="2 3" key="1">
    <citation type="submission" date="2020-02" db="EMBL/GenBank/DDBJ databases">
        <authorList>
            <person name="Ma Q."/>
            <person name="Huang Y."/>
            <person name="Song X."/>
            <person name="Pei D."/>
        </authorList>
    </citation>
    <scope>NUCLEOTIDE SEQUENCE [LARGE SCALE GENOMIC DNA]</scope>
    <source>
        <strain evidence="2">Sxm20200214</strain>
        <tissue evidence="2">Leaf</tissue>
    </source>
</reference>